<dbReference type="AlphaFoldDB" id="A0A177EGD2"/>
<proteinExistence type="predicted"/>
<dbReference type="RefSeq" id="XP_067544727.1">
    <property type="nucleotide sequence ID" value="XM_067689430.1"/>
</dbReference>
<sequence>MGQRSRTRDVPALESGDAVITNALTVDASTLRRILAQRTLIIVDRPGEGYIQRLQREIDQAFGLEAATAAPDVTILSYQDYQTETETLTETTPDQWLIFMNIRKTEDKKRLLSEMRRSKQSFIFLSNIYKIEKVADLEKLKLRILPVREDSGLARSTLSFGRNHEIIFAGEQHLKAPGFSIAVDQDLTVPCIIATESEEQKAEALAALERTKLAKKGTADLSEYLGKKKWALVLTYDEIVAQIRGAAFAEVQALTASVLSYDCTDKTAQLLAMHQIALNVFSLSTTQTKGRVTKIIDTLPAYGINLLTNAQHLATHLATTRKTRTQHPKAQHPKAQ</sequence>
<protein>
    <submittedName>
        <fullName evidence="1">Uncharacterized protein</fullName>
    </submittedName>
</protein>
<accession>A0A177EGD2</accession>
<evidence type="ECO:0000313" key="1">
    <source>
        <dbReference type="EMBL" id="OAG30470.1"/>
    </source>
</evidence>
<dbReference type="Proteomes" id="UP000185944">
    <property type="component" value="Unassembled WGS sequence"/>
</dbReference>
<reference evidence="1 2" key="1">
    <citation type="submission" date="2016-02" db="EMBL/GenBank/DDBJ databases">
        <title>Discovery of a natural microsporidian pathogen with a broad tissue tropism in Caenorhabditis elegans.</title>
        <authorList>
            <person name="Luallen R.J."/>
            <person name="Reinke A.W."/>
            <person name="Tong L."/>
            <person name="Botts M.R."/>
            <person name="Felix M.-A."/>
            <person name="Troemel E.R."/>
        </authorList>
    </citation>
    <scope>NUCLEOTIDE SEQUENCE [LARGE SCALE GENOMIC DNA]</scope>
    <source>
        <strain evidence="1 2">JUm2807</strain>
    </source>
</reference>
<organism evidence="1 2">
    <name type="scientific">Nematocida displodere</name>
    <dbReference type="NCBI Taxonomy" id="1805483"/>
    <lineage>
        <taxon>Eukaryota</taxon>
        <taxon>Fungi</taxon>
        <taxon>Fungi incertae sedis</taxon>
        <taxon>Microsporidia</taxon>
        <taxon>Nematocida</taxon>
    </lineage>
</organism>
<dbReference type="VEuPathDB" id="MicrosporidiaDB:NEDG_02012"/>
<comment type="caution">
    <text evidence="1">The sequence shown here is derived from an EMBL/GenBank/DDBJ whole genome shotgun (WGS) entry which is preliminary data.</text>
</comment>
<evidence type="ECO:0000313" key="2">
    <source>
        <dbReference type="Proteomes" id="UP000185944"/>
    </source>
</evidence>
<keyword evidence="2" id="KW-1185">Reference proteome</keyword>
<name>A0A177EGD2_9MICR</name>
<gene>
    <name evidence="1" type="ORF">NEDG_02012</name>
</gene>
<dbReference type="EMBL" id="LTDL01000028">
    <property type="protein sequence ID" value="OAG30470.1"/>
    <property type="molecule type" value="Genomic_DNA"/>
</dbReference>
<dbReference type="GeneID" id="93648362"/>
<dbReference type="OrthoDB" id="2188146at2759"/>